<evidence type="ECO:0000313" key="1">
    <source>
        <dbReference type="EMBL" id="MBX40079.1"/>
    </source>
</evidence>
<name>A0A2P2NC71_RHIMU</name>
<reference evidence="1" key="1">
    <citation type="submission" date="2018-02" db="EMBL/GenBank/DDBJ databases">
        <title>Rhizophora mucronata_Transcriptome.</title>
        <authorList>
            <person name="Meera S.P."/>
            <person name="Sreeshan A."/>
            <person name="Augustine A."/>
        </authorList>
    </citation>
    <scope>NUCLEOTIDE SEQUENCE</scope>
    <source>
        <tissue evidence="1">Leaf</tissue>
    </source>
</reference>
<sequence>MRSKINAS</sequence>
<protein>
    <submittedName>
        <fullName evidence="1">Uncharacterized protein</fullName>
    </submittedName>
</protein>
<proteinExistence type="predicted"/>
<organism evidence="1">
    <name type="scientific">Rhizophora mucronata</name>
    <name type="common">Asiatic mangrove</name>
    <dbReference type="NCBI Taxonomy" id="61149"/>
    <lineage>
        <taxon>Eukaryota</taxon>
        <taxon>Viridiplantae</taxon>
        <taxon>Streptophyta</taxon>
        <taxon>Embryophyta</taxon>
        <taxon>Tracheophyta</taxon>
        <taxon>Spermatophyta</taxon>
        <taxon>Magnoliopsida</taxon>
        <taxon>eudicotyledons</taxon>
        <taxon>Gunneridae</taxon>
        <taxon>Pentapetalae</taxon>
        <taxon>rosids</taxon>
        <taxon>fabids</taxon>
        <taxon>Malpighiales</taxon>
        <taxon>Rhizophoraceae</taxon>
        <taxon>Rhizophora</taxon>
    </lineage>
</organism>
<dbReference type="EMBL" id="GGEC01059595">
    <property type="protein sequence ID" value="MBX40079.1"/>
    <property type="molecule type" value="Transcribed_RNA"/>
</dbReference>
<accession>A0A2P2NC71</accession>